<evidence type="ECO:0000256" key="2">
    <source>
        <dbReference type="SAM" id="MobiDB-lite"/>
    </source>
</evidence>
<name>A0A8V0XLI6_CHICK</name>
<reference evidence="4" key="1">
    <citation type="submission" date="2020-11" db="EMBL/GenBank/DDBJ databases">
        <title>Gallus gallus (Chicken) genome, bGalGal1, GRCg7b, maternal haplotype autosomes + Z &amp; W.</title>
        <authorList>
            <person name="Warren W."/>
            <person name="Formenti G."/>
            <person name="Fedrigo O."/>
            <person name="Haase B."/>
            <person name="Mountcastle J."/>
            <person name="Balacco J."/>
            <person name="Tracey A."/>
            <person name="Schneider V."/>
            <person name="Okimoto R."/>
            <person name="Cheng H."/>
            <person name="Hawken R."/>
            <person name="Howe K."/>
            <person name="Jarvis E.D."/>
        </authorList>
    </citation>
    <scope>NUCLEOTIDE SEQUENCE [LARGE SCALE GENOMIC DNA]</scope>
    <source>
        <strain evidence="4">Broiler</strain>
    </source>
</reference>
<evidence type="ECO:0000313" key="5">
    <source>
        <dbReference type="Proteomes" id="UP000000539"/>
    </source>
</evidence>
<keyword evidence="5" id="KW-1185">Reference proteome</keyword>
<feature type="compositionally biased region" description="Basic and acidic residues" evidence="2">
    <location>
        <begin position="10"/>
        <end position="19"/>
    </location>
</feature>
<dbReference type="AlphaFoldDB" id="A0A8V0XLI6"/>
<organism evidence="4 5">
    <name type="scientific">Gallus gallus</name>
    <name type="common">Chicken</name>
    <dbReference type="NCBI Taxonomy" id="9031"/>
    <lineage>
        <taxon>Eukaryota</taxon>
        <taxon>Metazoa</taxon>
        <taxon>Chordata</taxon>
        <taxon>Craniata</taxon>
        <taxon>Vertebrata</taxon>
        <taxon>Euteleostomi</taxon>
        <taxon>Archelosauria</taxon>
        <taxon>Archosauria</taxon>
        <taxon>Dinosauria</taxon>
        <taxon>Saurischia</taxon>
        <taxon>Theropoda</taxon>
        <taxon>Coelurosauria</taxon>
        <taxon>Aves</taxon>
        <taxon>Neognathae</taxon>
        <taxon>Galloanserae</taxon>
        <taxon>Galliformes</taxon>
        <taxon>Phasianidae</taxon>
        <taxon>Phasianinae</taxon>
        <taxon>Gallus</taxon>
    </lineage>
</organism>
<dbReference type="Ensembl" id="ENSGALT00010015501.1">
    <property type="protein sequence ID" value="ENSGALP00010009044.1"/>
    <property type="gene ID" value="ENSGALG00010006520.1"/>
</dbReference>
<feature type="region of interest" description="Disordered" evidence="2">
    <location>
        <begin position="1"/>
        <end position="23"/>
    </location>
</feature>
<reference evidence="4" key="2">
    <citation type="submission" date="2025-08" db="UniProtKB">
        <authorList>
            <consortium name="Ensembl"/>
        </authorList>
    </citation>
    <scope>IDENTIFICATION</scope>
    <source>
        <strain evidence="4">broiler</strain>
    </source>
</reference>
<evidence type="ECO:0000256" key="1">
    <source>
        <dbReference type="ARBA" id="ARBA00038379"/>
    </source>
</evidence>
<evidence type="ECO:0000259" key="3">
    <source>
        <dbReference type="Pfam" id="PF12480"/>
    </source>
</evidence>
<evidence type="ECO:0000313" key="4">
    <source>
        <dbReference type="Ensembl" id="ENSGALP00010009044.1"/>
    </source>
</evidence>
<protein>
    <recommendedName>
        <fullName evidence="3">Golgi associated RAB2 interactor protein-like Rab2B-binding domain-containing protein</fullName>
    </recommendedName>
</protein>
<accession>A0A8V0XLI6</accession>
<dbReference type="GeneTree" id="ENSGT00940000162770"/>
<proteinExistence type="inferred from homology"/>
<dbReference type="InterPro" id="IPR022168">
    <property type="entry name" value="GARIL-like_Rab2B-bd"/>
</dbReference>
<feature type="region of interest" description="Disordered" evidence="2">
    <location>
        <begin position="158"/>
        <end position="180"/>
    </location>
</feature>
<dbReference type="Pfam" id="PF12480">
    <property type="entry name" value="GARIL_Rab2_bd"/>
    <property type="match status" value="1"/>
</dbReference>
<reference evidence="4" key="3">
    <citation type="submission" date="2025-09" db="UniProtKB">
        <authorList>
            <consortium name="Ensembl"/>
        </authorList>
    </citation>
    <scope>IDENTIFICATION</scope>
    <source>
        <strain evidence="4">broiler</strain>
    </source>
</reference>
<comment type="similarity">
    <text evidence="1">Belongs to the GARIN family.</text>
</comment>
<dbReference type="PANTHER" id="PTHR22574">
    <property type="match status" value="1"/>
</dbReference>
<feature type="domain" description="Golgi associated RAB2 interactor protein-like Rab2B-binding" evidence="3">
    <location>
        <begin position="99"/>
        <end position="152"/>
    </location>
</feature>
<sequence length="198" mass="21401">AGGSWRTKPRGMEVQRAQEARPAGPLQRLLQEGEFGLLSHTLILESNFFQVGRHGEVLNVSKRVQEVTMGVAETGPATGVPNVILMAVPAAPPAEGLELLPLQCVKLAVYGRLQHCLRLRFPTGRKVYLQLCPGPRAEELFLHWAALVTVLPVPGEPSIHPTPAGEPVPGGEACSTGVTQPEVEAEARLRRQKTIHLP</sequence>
<dbReference type="Proteomes" id="UP000000539">
    <property type="component" value="Chromosome Z"/>
</dbReference>
<dbReference type="PANTHER" id="PTHR22574:SF12">
    <property type="entry name" value="GOLGI-ASSOCIATED RAB2 INTERACTOR PROTEIN 5B"/>
    <property type="match status" value="1"/>
</dbReference>